<gene>
    <name evidence="3" type="ORF">D0Y65_018294</name>
</gene>
<dbReference type="InterPro" id="IPR011009">
    <property type="entry name" value="Kinase-like_dom_sf"/>
</dbReference>
<dbReference type="InterPro" id="IPR000719">
    <property type="entry name" value="Prot_kinase_dom"/>
</dbReference>
<dbReference type="Proteomes" id="UP000289340">
    <property type="component" value="Chromosome 7"/>
</dbReference>
<evidence type="ECO:0000313" key="4">
    <source>
        <dbReference type="Proteomes" id="UP000289340"/>
    </source>
</evidence>
<protein>
    <submittedName>
        <fullName evidence="3">Inactive leucine-rich repeat receptor-like protein kinase</fullName>
    </submittedName>
</protein>
<dbReference type="GO" id="GO:0005524">
    <property type="term" value="F:ATP binding"/>
    <property type="evidence" value="ECO:0007669"/>
    <property type="project" value="InterPro"/>
</dbReference>
<evidence type="ECO:0000256" key="1">
    <source>
        <dbReference type="ARBA" id="ARBA00004479"/>
    </source>
</evidence>
<name>A0A445JYI8_GLYSO</name>
<comment type="subcellular location">
    <subcellularLocation>
        <location evidence="1">Membrane</location>
        <topology evidence="1">Single-pass type I membrane protein</topology>
    </subcellularLocation>
</comment>
<dbReference type="SUPFAM" id="SSF56112">
    <property type="entry name" value="Protein kinase-like (PK-like)"/>
    <property type="match status" value="1"/>
</dbReference>
<organism evidence="3 4">
    <name type="scientific">Glycine soja</name>
    <name type="common">Wild soybean</name>
    <dbReference type="NCBI Taxonomy" id="3848"/>
    <lineage>
        <taxon>Eukaryota</taxon>
        <taxon>Viridiplantae</taxon>
        <taxon>Streptophyta</taxon>
        <taxon>Embryophyta</taxon>
        <taxon>Tracheophyta</taxon>
        <taxon>Spermatophyta</taxon>
        <taxon>Magnoliopsida</taxon>
        <taxon>eudicotyledons</taxon>
        <taxon>Gunneridae</taxon>
        <taxon>Pentapetalae</taxon>
        <taxon>rosids</taxon>
        <taxon>fabids</taxon>
        <taxon>Fabales</taxon>
        <taxon>Fabaceae</taxon>
        <taxon>Papilionoideae</taxon>
        <taxon>50 kb inversion clade</taxon>
        <taxon>NPAAA clade</taxon>
        <taxon>indigoferoid/millettioid clade</taxon>
        <taxon>Phaseoleae</taxon>
        <taxon>Glycine</taxon>
        <taxon>Glycine subgen. Soja</taxon>
    </lineage>
</organism>
<dbReference type="InterPro" id="IPR051824">
    <property type="entry name" value="LRR_Rcpt-Like_S/T_Kinase"/>
</dbReference>
<dbReference type="Gene3D" id="3.30.200.20">
    <property type="entry name" value="Phosphorylase Kinase, domain 1"/>
    <property type="match status" value="1"/>
</dbReference>
<keyword evidence="3" id="KW-0675">Receptor</keyword>
<dbReference type="PROSITE" id="PS50011">
    <property type="entry name" value="PROTEIN_KINASE_DOM"/>
    <property type="match status" value="1"/>
</dbReference>
<reference evidence="3 4" key="1">
    <citation type="submission" date="2018-09" db="EMBL/GenBank/DDBJ databases">
        <title>A high-quality reference genome of wild soybean provides a powerful tool to mine soybean genomes.</title>
        <authorList>
            <person name="Xie M."/>
            <person name="Chung C.Y.L."/>
            <person name="Li M.-W."/>
            <person name="Wong F.-L."/>
            <person name="Chan T.-F."/>
            <person name="Lam H.-M."/>
        </authorList>
    </citation>
    <scope>NUCLEOTIDE SEQUENCE [LARGE SCALE GENOMIC DNA]</scope>
    <source>
        <strain evidence="4">cv. W05</strain>
        <tissue evidence="3">Hypocotyl of etiolated seedlings</tissue>
    </source>
</reference>
<dbReference type="Pfam" id="PF07714">
    <property type="entry name" value="PK_Tyr_Ser-Thr"/>
    <property type="match status" value="1"/>
</dbReference>
<dbReference type="EMBL" id="QZWG01000007">
    <property type="protein sequence ID" value="RZC03565.1"/>
    <property type="molecule type" value="Genomic_DNA"/>
</dbReference>
<proteinExistence type="predicted"/>
<sequence>MKSTMKFNEVSDATDCFSPDNRRLPNGWNLVVKRLLDVKQFKREFLLEIRILSKHRNRNIVPLLGFYIERNERILVYQYLSNGRLSKWLRPTWVARGLSWFHYICNLHVVHLNISAECVLLDKNFEPKISNFGKAKFMHPNMLGRSSSYEPIFKETFRMSLFHSNILSKLESHIEWLTRKTFKELSCSTSNASNLSGNSRNFLNAIEVSLIGEGFENKVYTLIKVACSCVQPFPDQRPTMLQVYNYMIDIWGERH</sequence>
<comment type="caution">
    <text evidence="3">The sequence shown here is derived from an EMBL/GenBank/DDBJ whole genome shotgun (WGS) entry which is preliminary data.</text>
</comment>
<dbReference type="AlphaFoldDB" id="A0A445JYI8"/>
<dbReference type="InterPro" id="IPR001245">
    <property type="entry name" value="Ser-Thr/Tyr_kinase_cat_dom"/>
</dbReference>
<evidence type="ECO:0000259" key="2">
    <source>
        <dbReference type="PROSITE" id="PS50011"/>
    </source>
</evidence>
<dbReference type="PANTHER" id="PTHR48006">
    <property type="entry name" value="LEUCINE-RICH REPEAT-CONTAINING PROTEIN DDB_G0281931-RELATED"/>
    <property type="match status" value="1"/>
</dbReference>
<evidence type="ECO:0000313" key="3">
    <source>
        <dbReference type="EMBL" id="RZC03565.1"/>
    </source>
</evidence>
<dbReference type="SMR" id="A0A445JYI8"/>
<keyword evidence="3" id="KW-0808">Transferase</keyword>
<keyword evidence="4" id="KW-1185">Reference proteome</keyword>
<accession>A0A445JYI8</accession>
<feature type="domain" description="Protein kinase" evidence="2">
    <location>
        <begin position="1"/>
        <end position="255"/>
    </location>
</feature>
<dbReference type="GO" id="GO:0004672">
    <property type="term" value="F:protein kinase activity"/>
    <property type="evidence" value="ECO:0007669"/>
    <property type="project" value="InterPro"/>
</dbReference>
<dbReference type="GO" id="GO:0016020">
    <property type="term" value="C:membrane"/>
    <property type="evidence" value="ECO:0007669"/>
    <property type="project" value="UniProtKB-SubCell"/>
</dbReference>
<dbReference type="Gene3D" id="1.10.510.10">
    <property type="entry name" value="Transferase(Phosphotransferase) domain 1"/>
    <property type="match status" value="1"/>
</dbReference>
<keyword evidence="3" id="KW-0418">Kinase</keyword>
<dbReference type="PANTHER" id="PTHR48006:SF74">
    <property type="entry name" value="LRR RECEPTOR-LIKE KINASE FAMILY PROTEIN"/>
    <property type="match status" value="1"/>
</dbReference>